<sequence>MTTVYFTIRGFTFYGGKNKPSDKFFFIVHNNISHFESLKHIFTCSEGNNMSKRFHINIRDLRGHNFSILLYKKTMMRNVLYARVDIPTFQLPFDKVTNNFLPMVAQGNNFAQTICQVEIHLTTDKKEAYDAPSAEPVLKQANYDTIIETCNTDENADIYSNLLVQ</sequence>
<evidence type="ECO:0000313" key="1">
    <source>
        <dbReference type="EMBL" id="EAY22112.1"/>
    </source>
</evidence>
<accession>A2DC71</accession>
<protein>
    <submittedName>
        <fullName evidence="1">Uncharacterized protein</fullName>
    </submittedName>
</protein>
<gene>
    <name evidence="1" type="ORF">TVAG_457480</name>
</gene>
<reference evidence="1" key="1">
    <citation type="submission" date="2006-10" db="EMBL/GenBank/DDBJ databases">
        <authorList>
            <person name="Amadeo P."/>
            <person name="Zhao Q."/>
            <person name="Wortman J."/>
            <person name="Fraser-Liggett C."/>
            <person name="Carlton J."/>
        </authorList>
    </citation>
    <scope>NUCLEOTIDE SEQUENCE</scope>
    <source>
        <strain evidence="1">G3</strain>
    </source>
</reference>
<dbReference type="VEuPathDB" id="TrichDB:TVAGG3_0262880"/>
<dbReference type="Proteomes" id="UP000001542">
    <property type="component" value="Unassembled WGS sequence"/>
</dbReference>
<keyword evidence="2" id="KW-1185">Reference proteome</keyword>
<dbReference type="VEuPathDB" id="TrichDB:TVAG_457480"/>
<dbReference type="RefSeq" id="XP_001583098.1">
    <property type="nucleotide sequence ID" value="XM_001583048.1"/>
</dbReference>
<organism evidence="1 2">
    <name type="scientific">Trichomonas vaginalis (strain ATCC PRA-98 / G3)</name>
    <dbReference type="NCBI Taxonomy" id="412133"/>
    <lineage>
        <taxon>Eukaryota</taxon>
        <taxon>Metamonada</taxon>
        <taxon>Parabasalia</taxon>
        <taxon>Trichomonadida</taxon>
        <taxon>Trichomonadidae</taxon>
        <taxon>Trichomonas</taxon>
    </lineage>
</organism>
<dbReference type="InParanoid" id="A2DC71"/>
<dbReference type="EMBL" id="DS113186">
    <property type="protein sequence ID" value="EAY22112.1"/>
    <property type="molecule type" value="Genomic_DNA"/>
</dbReference>
<evidence type="ECO:0000313" key="2">
    <source>
        <dbReference type="Proteomes" id="UP000001542"/>
    </source>
</evidence>
<dbReference type="KEGG" id="tva:5467666"/>
<reference evidence="1" key="2">
    <citation type="journal article" date="2007" name="Science">
        <title>Draft genome sequence of the sexually transmitted pathogen Trichomonas vaginalis.</title>
        <authorList>
            <person name="Carlton J.M."/>
            <person name="Hirt R.P."/>
            <person name="Silva J.C."/>
            <person name="Delcher A.L."/>
            <person name="Schatz M."/>
            <person name="Zhao Q."/>
            <person name="Wortman J.R."/>
            <person name="Bidwell S.L."/>
            <person name="Alsmark U.C.M."/>
            <person name="Besteiro S."/>
            <person name="Sicheritz-Ponten T."/>
            <person name="Noel C.J."/>
            <person name="Dacks J.B."/>
            <person name="Foster P.G."/>
            <person name="Simillion C."/>
            <person name="Van de Peer Y."/>
            <person name="Miranda-Saavedra D."/>
            <person name="Barton G.J."/>
            <person name="Westrop G.D."/>
            <person name="Mueller S."/>
            <person name="Dessi D."/>
            <person name="Fiori P.L."/>
            <person name="Ren Q."/>
            <person name="Paulsen I."/>
            <person name="Zhang H."/>
            <person name="Bastida-Corcuera F.D."/>
            <person name="Simoes-Barbosa A."/>
            <person name="Brown M.T."/>
            <person name="Hayes R.D."/>
            <person name="Mukherjee M."/>
            <person name="Okumura C.Y."/>
            <person name="Schneider R."/>
            <person name="Smith A.J."/>
            <person name="Vanacova S."/>
            <person name="Villalvazo M."/>
            <person name="Haas B.J."/>
            <person name="Pertea M."/>
            <person name="Feldblyum T.V."/>
            <person name="Utterback T.R."/>
            <person name="Shu C.L."/>
            <person name="Osoegawa K."/>
            <person name="de Jong P.J."/>
            <person name="Hrdy I."/>
            <person name="Horvathova L."/>
            <person name="Zubacova Z."/>
            <person name="Dolezal P."/>
            <person name="Malik S.B."/>
            <person name="Logsdon J.M. Jr."/>
            <person name="Henze K."/>
            <person name="Gupta A."/>
            <person name="Wang C.C."/>
            <person name="Dunne R.L."/>
            <person name="Upcroft J.A."/>
            <person name="Upcroft P."/>
            <person name="White O."/>
            <person name="Salzberg S.L."/>
            <person name="Tang P."/>
            <person name="Chiu C.-H."/>
            <person name="Lee Y.-S."/>
            <person name="Embley T.M."/>
            <person name="Coombs G.H."/>
            <person name="Mottram J.C."/>
            <person name="Tachezy J."/>
            <person name="Fraser-Liggett C.M."/>
            <person name="Johnson P.J."/>
        </authorList>
    </citation>
    <scope>NUCLEOTIDE SEQUENCE [LARGE SCALE GENOMIC DNA]</scope>
    <source>
        <strain evidence="1">G3</strain>
    </source>
</reference>
<proteinExistence type="predicted"/>
<name>A2DC71_TRIV3</name>
<dbReference type="AlphaFoldDB" id="A2DC71"/>